<dbReference type="OrthoDB" id="9767864at2"/>
<evidence type="ECO:0000313" key="5">
    <source>
        <dbReference type="EMBL" id="ABB56779.1"/>
    </source>
</evidence>
<dbReference type="STRING" id="1140.Synpcc7942_0747"/>
<dbReference type="InterPro" id="IPR052042">
    <property type="entry name" value="Tail_sheath_structural"/>
</dbReference>
<dbReference type="RefSeq" id="WP_011377702.1">
    <property type="nucleotide sequence ID" value="NC_007604.1"/>
</dbReference>
<protein>
    <recommendedName>
        <fullName evidence="7">Phage tail sheath protein</fullName>
    </recommendedName>
</protein>
<reference evidence="6" key="1">
    <citation type="submission" date="2005-08" db="EMBL/GenBank/DDBJ databases">
        <title>Complete sequence of chromosome 1 of Synechococcus elongatus PCC 7942.</title>
        <authorList>
            <consortium name="US DOE Joint Genome Institute"/>
            <person name="Copeland A."/>
            <person name="Lucas S."/>
            <person name="Lapidus A."/>
            <person name="Barry K."/>
            <person name="Detter J.C."/>
            <person name="Glavina T."/>
            <person name="Hammon N."/>
            <person name="Israni S."/>
            <person name="Pitluck S."/>
            <person name="Schmutz J."/>
            <person name="Larimer F."/>
            <person name="Land M."/>
            <person name="Kyrpides N."/>
            <person name="Lykidis A."/>
            <person name="Richardson P."/>
        </authorList>
    </citation>
    <scope>NUCLEOTIDE SEQUENCE [LARGE SCALE GENOMIC DNA]</scope>
    <source>
        <strain evidence="6">ATCC 33912 / PCC 7942 / FACHB-805</strain>
    </source>
</reference>
<dbReference type="PANTHER" id="PTHR35861:SF1">
    <property type="entry name" value="PHAGE TAIL SHEATH PROTEIN"/>
    <property type="match status" value="1"/>
</dbReference>
<dbReference type="InterPro" id="IPR054564">
    <property type="entry name" value="Gp18_domIII_N"/>
</dbReference>
<dbReference type="Pfam" id="PF04984">
    <property type="entry name" value="Phage_sheath_1"/>
    <property type="match status" value="1"/>
</dbReference>
<evidence type="ECO:0000256" key="1">
    <source>
        <dbReference type="ARBA" id="ARBA00008005"/>
    </source>
</evidence>
<dbReference type="PANTHER" id="PTHR35861">
    <property type="match status" value="1"/>
</dbReference>
<dbReference type="AlphaFoldDB" id="Q31Q90"/>
<dbReference type="eggNOG" id="COG3497">
    <property type="taxonomic scope" value="Bacteria"/>
</dbReference>
<dbReference type="Pfam" id="PF17482">
    <property type="entry name" value="Phage_sheath_1C"/>
    <property type="match status" value="1"/>
</dbReference>
<name>Q31Q90_SYNE7</name>
<dbReference type="InterPro" id="IPR035089">
    <property type="entry name" value="Phage_sheath_subtilisin"/>
</dbReference>
<dbReference type="GeneID" id="72429588"/>
<evidence type="ECO:0000259" key="3">
    <source>
        <dbReference type="Pfam" id="PF17482"/>
    </source>
</evidence>
<gene>
    <name evidence="5" type="ordered locus">Synpcc7942_0747</name>
</gene>
<dbReference type="Proteomes" id="UP000889800">
    <property type="component" value="Chromosome"/>
</dbReference>
<comment type="similarity">
    <text evidence="1">Belongs to the myoviridae tail sheath protein family.</text>
</comment>
<dbReference type="EMBL" id="CP000100">
    <property type="protein sequence ID" value="ABB56779.1"/>
    <property type="molecule type" value="Genomic_DNA"/>
</dbReference>
<dbReference type="HOGENOM" id="CLU_037707_3_0_3"/>
<feature type="domain" description="Tail sheath protein C-terminal" evidence="3">
    <location>
        <begin position="360"/>
        <end position="458"/>
    </location>
</feature>
<feature type="domain" description="Tail sheath protein Gp18-like" evidence="4">
    <location>
        <begin position="28"/>
        <end position="86"/>
    </location>
</feature>
<dbReference type="InterPro" id="IPR020287">
    <property type="entry name" value="Tail_sheath_C"/>
</dbReference>
<evidence type="ECO:0008006" key="7">
    <source>
        <dbReference type="Google" id="ProtNLM"/>
    </source>
</evidence>
<organism evidence="5 6">
    <name type="scientific">Synechococcus elongatus (strain ATCC 33912 / PCC 7942 / FACHB-805)</name>
    <name type="common">Anacystis nidulans R2</name>
    <dbReference type="NCBI Taxonomy" id="1140"/>
    <lineage>
        <taxon>Bacteria</taxon>
        <taxon>Bacillati</taxon>
        <taxon>Cyanobacteriota</taxon>
        <taxon>Cyanophyceae</taxon>
        <taxon>Synechococcales</taxon>
        <taxon>Synechococcaceae</taxon>
        <taxon>Synechococcus</taxon>
    </lineage>
</organism>
<feature type="domain" description="Tail sheath protein subtilisin-like" evidence="2">
    <location>
        <begin position="226"/>
        <end position="357"/>
    </location>
</feature>
<evidence type="ECO:0000259" key="2">
    <source>
        <dbReference type="Pfam" id="PF04984"/>
    </source>
</evidence>
<dbReference type="Pfam" id="PF22671">
    <property type="entry name" value="Gp18_domIII_N"/>
    <property type="match status" value="1"/>
</dbReference>
<evidence type="ECO:0000259" key="4">
    <source>
        <dbReference type="Pfam" id="PF22671"/>
    </source>
</evidence>
<proteinExistence type="inferred from homology"/>
<dbReference type="PaxDb" id="1140-Synpcc7942_0747"/>
<dbReference type="BioCyc" id="SYNEL:SYNPCC7942_0747-MONOMER"/>
<accession>Q31Q90</accession>
<evidence type="ECO:0000313" key="6">
    <source>
        <dbReference type="Proteomes" id="UP000889800"/>
    </source>
</evidence>
<keyword evidence="6" id="KW-1185">Reference proteome</keyword>
<dbReference type="KEGG" id="syf:Synpcc7942_0747"/>
<sequence>MTTTFLHGVEVLQIDTGARPIQTVRSSVIGLIGTAPDADPVKFPLNTPILIASRSDWAGIGSTGTLGTALDLIYDQAGAVVILVRVEEGVSEAETIANVIGGTDEFGNYLGVQCFLAAENIAGFAPRILIAPGYTHQRSSNGILSIPLTEQGDGYLTAPAVTISGGSGTGAIARAVLGTGGDAGKVVEIIIDNPGSGYITSPTVTIGAPPEGGTQAVAGTANRGAVRSRVVSELLGIANRLRAVIIVDGPNTTDSAAIQLNDDFGSDRVYVIDPWVLRNGDQTPASPCVAGLINKIDNERGFWWSPSNNEIAGIEGTARQIDFALGDYTSRANLLNEQKIATIIREGGFRLWGNRTLSIDPKYAFLSVRRTADMINESILRGHLWAVDRCITATYLEEVSESVREYLRSLKARGAILGGDVWVDPELNTPTSISSGNVVFDFEFTPPYPAERVTFRSHLVNTYVIDLFAGVNSR</sequence>